<dbReference type="EMBL" id="KM982402">
    <property type="protein sequence ID" value="AKI80517.1"/>
    <property type="molecule type" value="Genomic_DNA"/>
</dbReference>
<protein>
    <submittedName>
        <fullName evidence="1">Uncharacterized protein</fullName>
    </submittedName>
</protein>
<evidence type="ECO:0000313" key="1">
    <source>
        <dbReference type="EMBL" id="AKI80517.1"/>
    </source>
</evidence>
<reference evidence="1 2" key="1">
    <citation type="submission" date="2014-10" db="EMBL/GenBank/DDBJ databases">
        <title>Pan-genome analysis of Brazilian lineage A amoebal mimiviruses.</title>
        <authorList>
            <person name="Assis F.L."/>
            <person name="Abrahao J.S."/>
            <person name="Kroon E.G."/>
            <person name="Dornas F.P."/>
            <person name="Andrade K.R."/>
            <person name="Borato P.V.M."/>
            <person name="Pilotto M.R."/>
            <person name="Benamar S."/>
            <person name="LaScola B."/>
            <person name="Colson P."/>
        </authorList>
    </citation>
    <scope>NUCLEOTIDE SEQUENCE [LARGE SCALE GENOMIC DNA]</scope>
    <source>
        <strain evidence="1 2">Kroon</strain>
    </source>
</reference>
<dbReference type="KEGG" id="vg:80514315"/>
<organism evidence="1 2">
    <name type="scientific">Acanthamoeba polyphaga mimivirus Kroon</name>
    <dbReference type="NCBI Taxonomy" id="3069720"/>
    <lineage>
        <taxon>Viruses</taxon>
        <taxon>Varidnaviria</taxon>
        <taxon>Bamfordvirae</taxon>
        <taxon>Nucleocytoviricota</taxon>
        <taxon>Megaviricetes</taxon>
        <taxon>Imitervirales</taxon>
        <taxon>Mimiviridae</taxon>
        <taxon>Megamimivirinae</taxon>
        <taxon>Mimivirus</taxon>
        <taxon>Mimivirus lagoaense</taxon>
    </lineage>
</organism>
<dbReference type="Proteomes" id="UP000240461">
    <property type="component" value="Segment"/>
</dbReference>
<dbReference type="Pfam" id="PF19073">
    <property type="entry name" value="DUF5769"/>
    <property type="match status" value="1"/>
</dbReference>
<dbReference type="InterPro" id="IPR043908">
    <property type="entry name" value="DUF5769"/>
</dbReference>
<accession>A0A0G2Y9L4</accession>
<keyword evidence="2" id="KW-1185">Reference proteome</keyword>
<name>A0A0G2Y9L4_9VIRU</name>
<sequence>MLASYCHVNRPFARRIPNLSAIIFEYVNNNDKIKSKFILDLQNRHGSIDDFKTSIEEYKMVHYSNIYVLIMLEITRFNRFLDKDDTQKLEYIAKRDDDCEFYKAVYRCNFKHGDIYARGSVVRNLLAKQHLDNIKIHFSHRKYIDIFIEYCIPGQFITERCHDQRLIVIKFIVPGYQYPIKLYCDYIFNDSELFLRNTNIKDYTNYIDVNTMVCGDVDTMKCENFYPICPREMSIVIEIINENCDYHITIENCQNKIFTVLDKNRRPTMYHECDDIIYVYDRVTGKIIDFKNIKSAKKYKLCHNRYSESGRAIMKEIEKLQSRGWTCLNKPCRNPWCVLAPRELADIYAELN</sequence>
<evidence type="ECO:0000313" key="2">
    <source>
        <dbReference type="Proteomes" id="UP000240461"/>
    </source>
</evidence>
<proteinExistence type="predicted"/>